<dbReference type="SMART" id="SM00631">
    <property type="entry name" value="Zn_pept"/>
    <property type="match status" value="1"/>
</dbReference>
<evidence type="ECO:0000256" key="3">
    <source>
        <dbReference type="ARBA" id="ARBA00022670"/>
    </source>
</evidence>
<keyword evidence="5" id="KW-0862">Zinc</keyword>
<keyword evidence="3" id="KW-0645">Protease</keyword>
<evidence type="ECO:0000313" key="9">
    <source>
        <dbReference type="EMBL" id="RKR81360.1"/>
    </source>
</evidence>
<gene>
    <name evidence="9" type="ORF">BDD43_1505</name>
</gene>
<dbReference type="RefSeq" id="WP_121197068.1">
    <property type="nucleotide sequence ID" value="NZ_RBKU01000001.1"/>
</dbReference>
<protein>
    <submittedName>
        <fullName evidence="9">Zinc carboxypeptidase</fullName>
    </submittedName>
</protein>
<evidence type="ECO:0000256" key="5">
    <source>
        <dbReference type="ARBA" id="ARBA00022833"/>
    </source>
</evidence>
<keyword evidence="9" id="KW-0121">Carboxypeptidase</keyword>
<evidence type="ECO:0000313" key="10">
    <source>
        <dbReference type="Proteomes" id="UP000268007"/>
    </source>
</evidence>
<dbReference type="PANTHER" id="PTHR11705">
    <property type="entry name" value="PROTEASE FAMILY M14 CARBOXYPEPTIDASE A,B"/>
    <property type="match status" value="1"/>
</dbReference>
<dbReference type="InterPro" id="IPR029062">
    <property type="entry name" value="Class_I_gatase-like"/>
</dbReference>
<proteinExistence type="inferred from homology"/>
<reference evidence="9 10" key="1">
    <citation type="submission" date="2018-10" db="EMBL/GenBank/DDBJ databases">
        <title>Genomic Encyclopedia of Archaeal and Bacterial Type Strains, Phase II (KMG-II): from individual species to whole genera.</title>
        <authorList>
            <person name="Goeker M."/>
        </authorList>
    </citation>
    <scope>NUCLEOTIDE SEQUENCE [LARGE SCALE GENOMIC DNA]</scope>
    <source>
        <strain evidence="9 10">DSM 18602</strain>
    </source>
</reference>
<keyword evidence="7" id="KW-0732">Signal</keyword>
<keyword evidence="10" id="KW-1185">Reference proteome</keyword>
<dbReference type="SUPFAM" id="SSF52317">
    <property type="entry name" value="Class I glutamine amidotransferase-like"/>
    <property type="match status" value="1"/>
</dbReference>
<dbReference type="EMBL" id="RBKU01000001">
    <property type="protein sequence ID" value="RKR81360.1"/>
    <property type="molecule type" value="Genomic_DNA"/>
</dbReference>
<accession>A0A495IXE1</accession>
<dbReference type="Gene3D" id="3.40.630.10">
    <property type="entry name" value="Zn peptidases"/>
    <property type="match status" value="1"/>
</dbReference>
<comment type="similarity">
    <text evidence="2">Belongs to the peptidase M14 family.</text>
</comment>
<feature type="chain" id="PRO_5019844675" evidence="7">
    <location>
        <begin position="20"/>
        <end position="833"/>
    </location>
</feature>
<evidence type="ECO:0000256" key="6">
    <source>
        <dbReference type="ARBA" id="ARBA00023049"/>
    </source>
</evidence>
<keyword evidence="4" id="KW-0378">Hydrolase</keyword>
<evidence type="ECO:0000256" key="1">
    <source>
        <dbReference type="ARBA" id="ARBA00001947"/>
    </source>
</evidence>
<dbReference type="GO" id="GO:0008270">
    <property type="term" value="F:zinc ion binding"/>
    <property type="evidence" value="ECO:0007669"/>
    <property type="project" value="InterPro"/>
</dbReference>
<evidence type="ECO:0000259" key="8">
    <source>
        <dbReference type="SMART" id="SM00631"/>
    </source>
</evidence>
<feature type="domain" description="Peptidase M14" evidence="8">
    <location>
        <begin position="37"/>
        <end position="340"/>
    </location>
</feature>
<dbReference type="Proteomes" id="UP000268007">
    <property type="component" value="Unassembled WGS sequence"/>
</dbReference>
<name>A0A495IXE1_9SPHI</name>
<evidence type="ECO:0000256" key="2">
    <source>
        <dbReference type="ARBA" id="ARBA00005988"/>
    </source>
</evidence>
<evidence type="ECO:0000256" key="4">
    <source>
        <dbReference type="ARBA" id="ARBA00022801"/>
    </source>
</evidence>
<dbReference type="Pfam" id="PF00246">
    <property type="entry name" value="Peptidase_M14"/>
    <property type="match status" value="1"/>
</dbReference>
<sequence length="833" mass="93152">MKKFYAFIFITCFVVNAFAQKIQSPSDFLGYQLGSQFTNHYRIVDYFKYIAQVSKNVKLQQYGTTNEGRPLIAAFIASAENVNRLDEIRHNNLKLTGIETGAAALDGPAIVWLSYNVHGNEPSSSEAAMQTLYEMVDPANAKTKGWLKNTVVVIDPCLNPDGRERFVNFYNPVRSATPDANPESREHQEPWPGGRVNHYYFDLNRDWAWQTQKESQARVALFNQWLPQIHVDYHEQGYNAPYYFAPAAEPFHRVITPWQKAFQTQIGRNNAKYFDKNGWFYFTKEEFDLLYPSYGDTYPLYNGSIGMTYEQGGIRGGLAVVTADGDTLTLADRIAHHLTTGLSTVEMASANASRLITEFKKFYDDSRNAPPGEFKGYVVKNDNWDKINSLKSLLDKNGITYGFGIPAGPVSGYNYFSGVTENFSITNSDLVIDAHQPKAVLLNVLFEPKTFIADSNTYDITAWALPYAYGLKTYGLKQSIAAEKKVTLAGVELTAPEANAYAYVCEWKSMEDVKFLAALLKQNIKVRYSETAFEAAGKKFAAGSLIIARNGNKQNNFDDLVKKAAVTFARDITPLVSGFVDKGADLGSSYIKYITKPNIMLVAGDGVSSGGMGEVWQLFEQQIGFPITIVRSQDLNRIKLSDFDVAVFPDGNYDNLPYDKLQSWIRDGGRLIALESAINALVDKKGFSIKQKESKKEDKPDSDKKNTSLKIYEARDRDAIKSSIPGAVYKVSVDSSHPLGFGLPGYYYTLKLSDQLYDFFGDDGWNVGTLKKGAYVSGFVGQKTREKLNEGLLFGVQPLGRGSVIYLTDDPLFRSFWENGKLLFSNAVFMVGQ</sequence>
<feature type="signal peptide" evidence="7">
    <location>
        <begin position="1"/>
        <end position="19"/>
    </location>
</feature>
<dbReference type="PANTHER" id="PTHR11705:SF143">
    <property type="entry name" value="SLL0236 PROTEIN"/>
    <property type="match status" value="1"/>
</dbReference>
<organism evidence="9 10">
    <name type="scientific">Mucilaginibacter gracilis</name>
    <dbReference type="NCBI Taxonomy" id="423350"/>
    <lineage>
        <taxon>Bacteria</taxon>
        <taxon>Pseudomonadati</taxon>
        <taxon>Bacteroidota</taxon>
        <taxon>Sphingobacteriia</taxon>
        <taxon>Sphingobacteriales</taxon>
        <taxon>Sphingobacteriaceae</taxon>
        <taxon>Mucilaginibacter</taxon>
    </lineage>
</organism>
<evidence type="ECO:0000256" key="7">
    <source>
        <dbReference type="SAM" id="SignalP"/>
    </source>
</evidence>
<comment type="cofactor">
    <cofactor evidence="1">
        <name>Zn(2+)</name>
        <dbReference type="ChEBI" id="CHEBI:29105"/>
    </cofactor>
</comment>
<dbReference type="InterPro" id="IPR000834">
    <property type="entry name" value="Peptidase_M14"/>
</dbReference>
<dbReference type="AlphaFoldDB" id="A0A495IXE1"/>
<dbReference type="GO" id="GO:0004181">
    <property type="term" value="F:metallocarboxypeptidase activity"/>
    <property type="evidence" value="ECO:0007669"/>
    <property type="project" value="InterPro"/>
</dbReference>
<comment type="caution">
    <text evidence="9">The sequence shown here is derived from an EMBL/GenBank/DDBJ whole genome shotgun (WGS) entry which is preliminary data.</text>
</comment>
<dbReference type="GO" id="GO:0006508">
    <property type="term" value="P:proteolysis"/>
    <property type="evidence" value="ECO:0007669"/>
    <property type="project" value="UniProtKB-KW"/>
</dbReference>
<keyword evidence="6" id="KW-0482">Metalloprotease</keyword>
<dbReference type="OrthoDB" id="9758209at2"/>
<dbReference type="CDD" id="cd06238">
    <property type="entry name" value="M14-like"/>
    <property type="match status" value="1"/>
</dbReference>
<dbReference type="GO" id="GO:0005615">
    <property type="term" value="C:extracellular space"/>
    <property type="evidence" value="ECO:0007669"/>
    <property type="project" value="TreeGrafter"/>
</dbReference>
<dbReference type="SUPFAM" id="SSF53187">
    <property type="entry name" value="Zn-dependent exopeptidases"/>
    <property type="match status" value="1"/>
</dbReference>